<dbReference type="HOGENOM" id="CLU_2645678_0_0_2"/>
<protein>
    <recommendedName>
        <fullName evidence="3">Pyruvate carboxylase subunit B</fullName>
    </recommendedName>
</protein>
<sequence>MKLKDEIIKALEDFFRSAKDYRRVQWELDNIIYPYIGNYIANGYLTKEEGKEIFEFCEKKLKELKNQGVQPSSS</sequence>
<evidence type="ECO:0000313" key="2">
    <source>
        <dbReference type="Proteomes" id="UP000001901"/>
    </source>
</evidence>
<evidence type="ECO:0000313" key="1">
    <source>
        <dbReference type="EMBL" id="ADB57259.1"/>
    </source>
</evidence>
<dbReference type="STRING" id="572546.Arcpr_0188"/>
<organism evidence="1 2">
    <name type="scientific">Archaeoglobus profundus (strain DSM 5631 / JCM 9629 / NBRC 100127 / Av18)</name>
    <dbReference type="NCBI Taxonomy" id="572546"/>
    <lineage>
        <taxon>Archaea</taxon>
        <taxon>Methanobacteriati</taxon>
        <taxon>Methanobacteriota</taxon>
        <taxon>Archaeoglobi</taxon>
        <taxon>Archaeoglobales</taxon>
        <taxon>Archaeoglobaceae</taxon>
        <taxon>Archaeoglobus</taxon>
    </lineage>
</organism>
<gene>
    <name evidence="1" type="ordered locus">Arcpr_0188</name>
</gene>
<dbReference type="KEGG" id="apo:Arcpr_0188"/>
<dbReference type="AlphaFoldDB" id="D2RG34"/>
<evidence type="ECO:0008006" key="3">
    <source>
        <dbReference type="Google" id="ProtNLM"/>
    </source>
</evidence>
<keyword evidence="2" id="KW-1185">Reference proteome</keyword>
<dbReference type="Proteomes" id="UP000001901">
    <property type="component" value="Chromosome"/>
</dbReference>
<dbReference type="PaxDb" id="572546-Arcpr_0188"/>
<name>D2RG34_ARCPA</name>
<dbReference type="RefSeq" id="WP_012939595.1">
    <property type="nucleotide sequence ID" value="NC_013741.1"/>
</dbReference>
<dbReference type="eggNOG" id="arCOG10692">
    <property type="taxonomic scope" value="Archaea"/>
</dbReference>
<accession>D2RG34</accession>
<reference evidence="1 2" key="1">
    <citation type="journal article" date="2010" name="Stand. Genomic Sci.">
        <title>Complete genome sequence of Archaeoglobus profundus type strain (AV18).</title>
        <authorList>
            <person name="von Jan M."/>
            <person name="Lapidus A."/>
            <person name="Del Rio T.G."/>
            <person name="Copeland A."/>
            <person name="Tice H."/>
            <person name="Cheng J.F."/>
            <person name="Lucas S."/>
            <person name="Chen F."/>
            <person name="Nolan M."/>
            <person name="Goodwin L."/>
            <person name="Han C."/>
            <person name="Pitluck S."/>
            <person name="Liolios K."/>
            <person name="Ivanova N."/>
            <person name="Mavromatis K."/>
            <person name="Ovchinnikova G."/>
            <person name="Chertkov O."/>
            <person name="Pati A."/>
            <person name="Chen A."/>
            <person name="Palaniappan K."/>
            <person name="Land M."/>
            <person name="Hauser L."/>
            <person name="Chang Y.J."/>
            <person name="Jeffries C.D."/>
            <person name="Saunders E."/>
            <person name="Brettin T."/>
            <person name="Detter J.C."/>
            <person name="Chain P."/>
            <person name="Eichinger K."/>
            <person name="Huber H."/>
            <person name="Spring S."/>
            <person name="Rohde M."/>
            <person name="Goker M."/>
            <person name="Wirth R."/>
            <person name="Woyke T."/>
            <person name="Bristow J."/>
            <person name="Eisen J.A."/>
            <person name="Markowitz V."/>
            <person name="Hugenholtz P."/>
            <person name="Kyrpides N.C."/>
            <person name="Klenk H.P."/>
        </authorList>
    </citation>
    <scope>NUCLEOTIDE SEQUENCE [LARGE SCALE GENOMIC DNA]</scope>
    <source>
        <strain evidence="2">DSM 5631 / JCM 9629 / NBRC 100127 / Av18</strain>
    </source>
</reference>
<dbReference type="EMBL" id="CP001857">
    <property type="protein sequence ID" value="ADB57259.1"/>
    <property type="molecule type" value="Genomic_DNA"/>
</dbReference>
<dbReference type="GeneID" id="8738837"/>
<proteinExistence type="predicted"/>